<dbReference type="InterPro" id="IPR013785">
    <property type="entry name" value="Aldolase_TIM"/>
</dbReference>
<organism evidence="12 13">
    <name type="scientific">Kryptobacter tengchongensis</name>
    <dbReference type="NCBI Taxonomy" id="1643429"/>
    <lineage>
        <taxon>Bacteria</taxon>
        <taxon>Pseudomonadati</taxon>
        <taxon>Candidatus Kryptoniota</taxon>
        <taxon>Candidatus Kryptobacter</taxon>
    </lineage>
</organism>
<comment type="pathway">
    <text evidence="2 10">Amino-acid biosynthesis; L-tryptophan biosynthesis; L-tryptophan from chorismate: step 3/5.</text>
</comment>
<dbReference type="EMBL" id="CZVV01000153">
    <property type="protein sequence ID" value="CUT05215.1"/>
    <property type="molecule type" value="Genomic_DNA"/>
</dbReference>
<dbReference type="AlphaFoldDB" id="A0A916LKT2"/>
<evidence type="ECO:0000256" key="3">
    <source>
        <dbReference type="ARBA" id="ARBA00007571"/>
    </source>
</evidence>
<dbReference type="FunFam" id="3.20.20.70:FF:000075">
    <property type="entry name" value="Tryptophan biosynthesis protein TRP1"/>
    <property type="match status" value="1"/>
</dbReference>
<keyword evidence="6 10" id="KW-0028">Amino-acid biosynthesis</keyword>
<evidence type="ECO:0000256" key="6">
    <source>
        <dbReference type="ARBA" id="ARBA00022605"/>
    </source>
</evidence>
<evidence type="ECO:0000256" key="4">
    <source>
        <dbReference type="ARBA" id="ARBA00012572"/>
    </source>
</evidence>
<comment type="catalytic activity">
    <reaction evidence="1 10">
        <text>N-(5-phospho-beta-D-ribosyl)anthranilate = 1-(2-carboxyphenylamino)-1-deoxy-D-ribulose 5-phosphate</text>
        <dbReference type="Rhea" id="RHEA:21540"/>
        <dbReference type="ChEBI" id="CHEBI:18277"/>
        <dbReference type="ChEBI" id="CHEBI:58613"/>
        <dbReference type="EC" id="5.3.1.24"/>
    </reaction>
</comment>
<dbReference type="Gene3D" id="3.20.20.70">
    <property type="entry name" value="Aldolase class I"/>
    <property type="match status" value="1"/>
</dbReference>
<dbReference type="GO" id="GO:0000162">
    <property type="term" value="P:L-tryptophan biosynthetic process"/>
    <property type="evidence" value="ECO:0007669"/>
    <property type="project" value="UniProtKB-UniRule"/>
</dbReference>
<evidence type="ECO:0000313" key="13">
    <source>
        <dbReference type="Proteomes" id="UP000243105"/>
    </source>
</evidence>
<sequence length="208" mass="23066">MSVIVKICGITNLEDAVNSIEAGADMIGFVFYQKSKRYIEPEKAALIVREISSFVTCVGVFVNEDVEEIKKVIDRTMIDVVQLSGDESPEVCEKLREIVPVMKSFKVSENFSSDILKNFAVDFVHLDSFLNGEYGGTGKTFNWDMVAGLSDQWKIILSGGLDADNVREAILKVKPYGVDVSSGVEEYPGKKSFEKVKSFIENAKSVKL</sequence>
<dbReference type="InterPro" id="IPR044643">
    <property type="entry name" value="TrpF_fam"/>
</dbReference>
<evidence type="ECO:0000256" key="5">
    <source>
        <dbReference type="ARBA" id="ARBA00022272"/>
    </source>
</evidence>
<name>A0A916LKT2_KRYT1</name>
<protein>
    <recommendedName>
        <fullName evidence="5 10">N-(5'-phosphoribosyl)anthranilate isomerase</fullName>
        <shortName evidence="10">PRAI</shortName>
        <ecNumber evidence="4 10">5.3.1.24</ecNumber>
    </recommendedName>
</protein>
<dbReference type="NCBIfam" id="NF002298">
    <property type="entry name" value="PRK01222.1-4"/>
    <property type="match status" value="1"/>
</dbReference>
<evidence type="ECO:0000256" key="1">
    <source>
        <dbReference type="ARBA" id="ARBA00001164"/>
    </source>
</evidence>
<dbReference type="Pfam" id="PF00697">
    <property type="entry name" value="PRAI"/>
    <property type="match status" value="1"/>
</dbReference>
<dbReference type="Proteomes" id="UP000243105">
    <property type="component" value="Unassembled WGS sequence"/>
</dbReference>
<keyword evidence="9 10" id="KW-0413">Isomerase</keyword>
<evidence type="ECO:0000256" key="7">
    <source>
        <dbReference type="ARBA" id="ARBA00022822"/>
    </source>
</evidence>
<dbReference type="GO" id="GO:0004640">
    <property type="term" value="F:phosphoribosylanthranilate isomerase activity"/>
    <property type="evidence" value="ECO:0007669"/>
    <property type="project" value="UniProtKB-UniRule"/>
</dbReference>
<keyword evidence="7 10" id="KW-0822">Tryptophan biosynthesis</keyword>
<dbReference type="RefSeq" id="WP_072264225.1">
    <property type="nucleotide sequence ID" value="NZ_CZVV01000153.1"/>
</dbReference>
<evidence type="ECO:0000256" key="10">
    <source>
        <dbReference type="HAMAP-Rule" id="MF_00135"/>
    </source>
</evidence>
<evidence type="ECO:0000256" key="8">
    <source>
        <dbReference type="ARBA" id="ARBA00023141"/>
    </source>
</evidence>
<dbReference type="EC" id="5.3.1.24" evidence="4 10"/>
<evidence type="ECO:0000313" key="12">
    <source>
        <dbReference type="EMBL" id="CUT05215.1"/>
    </source>
</evidence>
<proteinExistence type="inferred from homology"/>
<evidence type="ECO:0000256" key="2">
    <source>
        <dbReference type="ARBA" id="ARBA00004664"/>
    </source>
</evidence>
<comment type="caution">
    <text evidence="12">The sequence shown here is derived from an EMBL/GenBank/DDBJ whole genome shotgun (WGS) entry which is preliminary data.</text>
</comment>
<dbReference type="InterPro" id="IPR001240">
    <property type="entry name" value="PRAI_dom"/>
</dbReference>
<accession>A0A916LKT2</accession>
<evidence type="ECO:0000259" key="11">
    <source>
        <dbReference type="Pfam" id="PF00697"/>
    </source>
</evidence>
<gene>
    <name evidence="10" type="primary">trpF</name>
    <name evidence="12" type="ORF">JGI25_01549</name>
</gene>
<evidence type="ECO:0000256" key="9">
    <source>
        <dbReference type="ARBA" id="ARBA00023235"/>
    </source>
</evidence>
<feature type="domain" description="N-(5'phosphoribosyl) anthranilate isomerase (PRAI)" evidence="11">
    <location>
        <begin position="5"/>
        <end position="202"/>
    </location>
</feature>
<dbReference type="PANTHER" id="PTHR42894:SF1">
    <property type="entry name" value="N-(5'-PHOSPHORIBOSYL)ANTHRANILATE ISOMERASE"/>
    <property type="match status" value="1"/>
</dbReference>
<comment type="similarity">
    <text evidence="3 10">Belongs to the TrpF family.</text>
</comment>
<dbReference type="PANTHER" id="PTHR42894">
    <property type="entry name" value="N-(5'-PHOSPHORIBOSYL)ANTHRANILATE ISOMERASE"/>
    <property type="match status" value="1"/>
</dbReference>
<reference evidence="12 13" key="1">
    <citation type="submission" date="2015-11" db="EMBL/GenBank/DDBJ databases">
        <authorList>
            <person name="Varghese N."/>
        </authorList>
    </citation>
    <scope>NUCLEOTIDE SEQUENCE [LARGE SCALE GENOMIC DNA]</scope>
    <source>
        <strain evidence="12 13">JGI-25</strain>
    </source>
</reference>
<dbReference type="HAMAP" id="MF_00135">
    <property type="entry name" value="PRAI"/>
    <property type="match status" value="1"/>
</dbReference>
<dbReference type="InterPro" id="IPR011060">
    <property type="entry name" value="RibuloseP-bd_barrel"/>
</dbReference>
<dbReference type="SUPFAM" id="SSF51366">
    <property type="entry name" value="Ribulose-phoshate binding barrel"/>
    <property type="match status" value="1"/>
</dbReference>
<dbReference type="CDD" id="cd00405">
    <property type="entry name" value="PRAI"/>
    <property type="match status" value="1"/>
</dbReference>
<keyword evidence="8 10" id="KW-0057">Aromatic amino acid biosynthesis</keyword>